<dbReference type="Proteomes" id="UP000069940">
    <property type="component" value="Unassembled WGS sequence"/>
</dbReference>
<feature type="chain" id="PRO_5045586190" description="Salivary secreted peptide" evidence="1">
    <location>
        <begin position="22"/>
        <end position="180"/>
    </location>
</feature>
<keyword evidence="3" id="KW-1185">Reference proteome</keyword>
<protein>
    <recommendedName>
        <fullName evidence="4">Salivary secreted peptide</fullName>
    </recommendedName>
</protein>
<name>A0ABM1ZAY4_AEDAL</name>
<feature type="signal peptide" evidence="1">
    <location>
        <begin position="1"/>
        <end position="21"/>
    </location>
</feature>
<proteinExistence type="predicted"/>
<reference evidence="3" key="1">
    <citation type="journal article" date="2015" name="Proc. Natl. Acad. Sci. U.S.A.">
        <title>Genome sequence of the Asian Tiger mosquito, Aedes albopictus, reveals insights into its biology, genetics, and evolution.</title>
        <authorList>
            <person name="Chen X.G."/>
            <person name="Jiang X."/>
            <person name="Gu J."/>
            <person name="Xu M."/>
            <person name="Wu Y."/>
            <person name="Deng Y."/>
            <person name="Zhang C."/>
            <person name="Bonizzoni M."/>
            <person name="Dermauw W."/>
            <person name="Vontas J."/>
            <person name="Armbruster P."/>
            <person name="Huang X."/>
            <person name="Yang Y."/>
            <person name="Zhang H."/>
            <person name="He W."/>
            <person name="Peng H."/>
            <person name="Liu Y."/>
            <person name="Wu K."/>
            <person name="Chen J."/>
            <person name="Lirakis M."/>
            <person name="Topalis P."/>
            <person name="Van Leeuwen T."/>
            <person name="Hall A.B."/>
            <person name="Jiang X."/>
            <person name="Thorpe C."/>
            <person name="Mueller R.L."/>
            <person name="Sun C."/>
            <person name="Waterhouse R.M."/>
            <person name="Yan G."/>
            <person name="Tu Z.J."/>
            <person name="Fang X."/>
            <person name="James A.A."/>
        </authorList>
    </citation>
    <scope>NUCLEOTIDE SEQUENCE [LARGE SCALE GENOMIC DNA]</scope>
    <source>
        <strain evidence="3">Foshan</strain>
    </source>
</reference>
<dbReference type="RefSeq" id="XP_062703297.1">
    <property type="nucleotide sequence ID" value="XM_062847313.1"/>
</dbReference>
<dbReference type="GeneID" id="115264067"/>
<evidence type="ECO:0000313" key="3">
    <source>
        <dbReference type="Proteomes" id="UP000069940"/>
    </source>
</evidence>
<sequence length="180" mass="18985">MSEITFVGSLLIVIFFTTVAALECYECPSPAKCNDPAQIKLAQCNDANSQAVYEEISRLFFPTLHESVLRNGKYQCTSFNLTLFAESAPSTRIKGCMFDTRWDLCRSNIDLPNLSVLGCLRCNSNRCNDDGGGGSGSIGDGGNGGGNGNNNGDGGGGSAELGWSFLLVLTSLAASTMMAV</sequence>
<organism evidence="2 3">
    <name type="scientific">Aedes albopictus</name>
    <name type="common">Asian tiger mosquito</name>
    <name type="synonym">Stegomyia albopicta</name>
    <dbReference type="NCBI Taxonomy" id="7160"/>
    <lineage>
        <taxon>Eukaryota</taxon>
        <taxon>Metazoa</taxon>
        <taxon>Ecdysozoa</taxon>
        <taxon>Arthropoda</taxon>
        <taxon>Hexapoda</taxon>
        <taxon>Insecta</taxon>
        <taxon>Pterygota</taxon>
        <taxon>Neoptera</taxon>
        <taxon>Endopterygota</taxon>
        <taxon>Diptera</taxon>
        <taxon>Nematocera</taxon>
        <taxon>Culicoidea</taxon>
        <taxon>Culicidae</taxon>
        <taxon>Culicinae</taxon>
        <taxon>Aedini</taxon>
        <taxon>Aedes</taxon>
        <taxon>Stegomyia</taxon>
    </lineage>
</organism>
<dbReference type="EnsemblMetazoa" id="AALFPA23_016743.R24437">
    <property type="protein sequence ID" value="AALFPA23_016743.P24437"/>
    <property type="gene ID" value="AALFPA23_016743"/>
</dbReference>
<evidence type="ECO:0008006" key="4">
    <source>
        <dbReference type="Google" id="ProtNLM"/>
    </source>
</evidence>
<reference evidence="2" key="2">
    <citation type="submission" date="2025-05" db="UniProtKB">
        <authorList>
            <consortium name="EnsemblMetazoa"/>
        </authorList>
    </citation>
    <scope>IDENTIFICATION</scope>
    <source>
        <strain evidence="2">Foshan</strain>
    </source>
</reference>
<evidence type="ECO:0000313" key="2">
    <source>
        <dbReference type="EnsemblMetazoa" id="AALFPA23_016743.P24437"/>
    </source>
</evidence>
<keyword evidence="1" id="KW-0732">Signal</keyword>
<accession>A0ABM1ZAY4</accession>
<evidence type="ECO:0000256" key="1">
    <source>
        <dbReference type="SAM" id="SignalP"/>
    </source>
</evidence>